<dbReference type="GeneID" id="8684034"/>
<keyword evidence="1" id="KW-1133">Transmembrane helix</keyword>
<keyword evidence="1" id="KW-0472">Membrane</keyword>
<gene>
    <name evidence="2" type="primary">86</name>
</gene>
<accession>C9DG57</accession>
<organism evidence="2 3">
    <name type="scientific">Delftia phage PhiW-14</name>
    <name type="common">Deftia acidovorans bacteriophage phiW-14</name>
    <dbReference type="NCBI Taxonomy" id="665032"/>
    <lineage>
        <taxon>Viruses</taxon>
        <taxon>Duplodnaviria</taxon>
        <taxon>Heunggongvirae</taxon>
        <taxon>Uroviricota</taxon>
        <taxon>Caudoviricetes</taxon>
        <taxon>Ionavirus</taxon>
        <taxon>Ionavirus W14</taxon>
    </lineage>
</organism>
<protein>
    <submittedName>
        <fullName evidence="2">Uncharacterized protein</fullName>
    </submittedName>
</protein>
<sequence>MYTVVLTVAWVIGVCIYEKHINWLESFLQLGAATVVGLVFSLTLLKLGDFDAATYTTPVTAKEKRKVGCEHSYTTCTGSGDKQVCVTNYEHAWDIDWVLVNELGDIRVNRVDRRGLKEPPRFTKAQVGDPVSDTKMYTNYISAAPGSLFNLVDVGLLINKYAGLIPAYPQNVYDYHYMDKVLAVNFTLPEQELWNRGLDNMLKTMSMRKNVNIINVFIKGQPQEYADALAAKWYGGKHNDVLVVTGVSEWPEIEWVRVISWSDSELFKVQLRDKLEGLHHVDRDQYLAKQAMAVEHGYVHKNNKDFEYLKGMIDVPLWKYVMVLSINFLVNLAITVFRVRRNRPRGYRY</sequence>
<proteinExistence type="predicted"/>
<organismHost>
    <name type="scientific">Delftia acidovorans</name>
    <name type="common">Pseudomonas acidovorans</name>
    <name type="synonym">Comamonas acidovorans</name>
    <dbReference type="NCBI Taxonomy" id="80866"/>
</organismHost>
<evidence type="ECO:0000256" key="1">
    <source>
        <dbReference type="SAM" id="Phobius"/>
    </source>
</evidence>
<dbReference type="Proteomes" id="UP000008986">
    <property type="component" value="Segment"/>
</dbReference>
<reference evidence="3" key="1">
    <citation type="submission" date="2009-07" db="EMBL/GenBank/DDBJ databases">
        <authorList>
            <person name="Kropinski A.M."/>
            <person name="Villegas A."/>
            <person name="Lingohr E.J."/>
        </authorList>
    </citation>
    <scope>NUCLEOTIDE SEQUENCE [LARGE SCALE GENOMIC DNA]</scope>
</reference>
<name>C9DG57_BPW14</name>
<evidence type="ECO:0000313" key="3">
    <source>
        <dbReference type="Proteomes" id="UP000008986"/>
    </source>
</evidence>
<dbReference type="EMBL" id="GQ357915">
    <property type="protein sequence ID" value="ACV50108.1"/>
    <property type="molecule type" value="Genomic_DNA"/>
</dbReference>
<dbReference type="OrthoDB" id="7124at10239"/>
<feature type="transmembrane region" description="Helical" evidence="1">
    <location>
        <begin position="317"/>
        <end position="339"/>
    </location>
</feature>
<evidence type="ECO:0000313" key="2">
    <source>
        <dbReference type="EMBL" id="ACV50108.1"/>
    </source>
</evidence>
<keyword evidence="1" id="KW-0812">Transmembrane</keyword>
<dbReference type="RefSeq" id="YP_003358940.1">
    <property type="nucleotide sequence ID" value="NC_013697.1"/>
</dbReference>
<dbReference type="KEGG" id="vg:8684034"/>
<keyword evidence="3" id="KW-1185">Reference proteome</keyword>